<gene>
    <name evidence="1" type="ORF">FJY75_09710</name>
</gene>
<name>A0A937X9R1_UNCEI</name>
<organism evidence="1 2">
    <name type="scientific">Eiseniibacteriota bacterium</name>
    <dbReference type="NCBI Taxonomy" id="2212470"/>
    <lineage>
        <taxon>Bacteria</taxon>
        <taxon>Candidatus Eiseniibacteriota</taxon>
    </lineage>
</organism>
<evidence type="ECO:0000313" key="2">
    <source>
        <dbReference type="Proteomes" id="UP000748308"/>
    </source>
</evidence>
<evidence type="ECO:0000313" key="1">
    <source>
        <dbReference type="EMBL" id="MBM3318110.1"/>
    </source>
</evidence>
<protein>
    <recommendedName>
        <fullName evidence="3">PpiC domain-containing protein</fullName>
    </recommendedName>
</protein>
<sequence>MNRIVYIAMAAVLSSLLPSGCGGDTPAISLDGRTVALSEIIFEHDRLNGAGQWERASAEQRRAFVDTYARKELLLREARELFGDELRPADEAAYQRYRHRRAARLYTEGLQAGVAPSAAEIDSVIELMKHQRRVTDISCKDEADAREIQRRVQAGEDFLAIGRELADRRPGMVMITERGWTSRPLVPPRIGDLIFGIGGLGQVTEPFYHPSFDWLMIRLEELRGALVDWDTVEKARFVTELKQRAAFDGHSRRVEAKYAFQLVEEHLAPVERAFLVRRDPVASGQAEVPEGEKPASTPPLQRFSAEELELPLVRWSGGTWTIGDYVRSLELADPPFWPTTETGAKIGDQVLSRMMNWAWVQEALASDVVKTPQFLAETRRERERLLMDRFYEERLKQFGEGITDEQMISFWNEHRRDYYKPERVVYDFIRFPPGRRNLADRGYEMLEQGGSWSHVGAQMQAADRRVLYAQEIGPTSGPPYPELTAVALEHDVLDDGSPRLLRPIEIDGDWVLLRILARARLEAVDFDMAEPFVRRDLERFAMEESLVGLLEQ</sequence>
<evidence type="ECO:0008006" key="3">
    <source>
        <dbReference type="Google" id="ProtNLM"/>
    </source>
</evidence>
<dbReference type="AlphaFoldDB" id="A0A937X9R1"/>
<dbReference type="Proteomes" id="UP000748308">
    <property type="component" value="Unassembled WGS sequence"/>
</dbReference>
<dbReference type="EMBL" id="VGIY01000265">
    <property type="protein sequence ID" value="MBM3318110.1"/>
    <property type="molecule type" value="Genomic_DNA"/>
</dbReference>
<feature type="non-terminal residue" evidence="1">
    <location>
        <position position="552"/>
    </location>
</feature>
<comment type="caution">
    <text evidence="1">The sequence shown here is derived from an EMBL/GenBank/DDBJ whole genome shotgun (WGS) entry which is preliminary data.</text>
</comment>
<accession>A0A937X9R1</accession>
<reference evidence="1" key="1">
    <citation type="submission" date="2019-03" db="EMBL/GenBank/DDBJ databases">
        <title>Lake Tanganyika Metagenome-Assembled Genomes (MAGs).</title>
        <authorList>
            <person name="Tran P."/>
        </authorList>
    </citation>
    <scope>NUCLEOTIDE SEQUENCE</scope>
    <source>
        <strain evidence="1">M_DeepCast_400m_m2_100</strain>
    </source>
</reference>
<proteinExistence type="predicted"/>